<proteinExistence type="predicted"/>
<accession>A0A1I1Z925</accession>
<sequence>MPGELRGGARMALRRRPTMLSLAAMIGLACVVLVVLLVDVLVQFKALRGGHELREHGAVVFKPYYGASEVTSVPDRTVADLVDMIRAERAYTAVIKNARVDDPDFAGGVPTVLLIGSELAETVPDLELCEPAPCAMRGAEAAPPAEPVGIAGHTFTDFERLPRSATHFETYLGAVPLDERVVLNLPPESLHRLNRYEREEAMSRAVLLDVSDAELDGYLAGNAAGELYLVPHRVAVDQPKRLSGIMVAATMYVAGMAAFLALVLLAFAVTARRTLYRERAVFAIRRTHGASSGHLAVRLAGFVGVVVLLPPLPPLAVLLLFGGPFASAAGWMAVLVVVIFLGLWGWTVKQQRGHELKGR</sequence>
<keyword evidence="1" id="KW-0812">Transmembrane</keyword>
<evidence type="ECO:0008006" key="4">
    <source>
        <dbReference type="Google" id="ProtNLM"/>
    </source>
</evidence>
<feature type="transmembrane region" description="Helical" evidence="1">
    <location>
        <begin position="245"/>
        <end position="269"/>
    </location>
</feature>
<dbReference type="EMBL" id="FOMZ01000010">
    <property type="protein sequence ID" value="SFE27013.1"/>
    <property type="molecule type" value="Genomic_DNA"/>
</dbReference>
<dbReference type="PROSITE" id="PS51257">
    <property type="entry name" value="PROKAR_LIPOPROTEIN"/>
    <property type="match status" value="1"/>
</dbReference>
<name>A0A1I1Z925_9ACTN</name>
<dbReference type="RefSeq" id="WP_092928126.1">
    <property type="nucleotide sequence ID" value="NZ_FOMZ01000010.1"/>
</dbReference>
<reference evidence="3" key="1">
    <citation type="submission" date="2016-10" db="EMBL/GenBank/DDBJ databases">
        <authorList>
            <person name="Varghese N."/>
            <person name="Submissions S."/>
        </authorList>
    </citation>
    <scope>NUCLEOTIDE SEQUENCE [LARGE SCALE GENOMIC DNA]</scope>
    <source>
        <strain evidence="3">DSM 45004</strain>
    </source>
</reference>
<keyword evidence="1" id="KW-0472">Membrane</keyword>
<feature type="transmembrane region" description="Helical" evidence="1">
    <location>
        <begin position="20"/>
        <end position="42"/>
    </location>
</feature>
<gene>
    <name evidence="2" type="ORF">SAMN04487819_11078</name>
</gene>
<protein>
    <recommendedName>
        <fullName evidence="4">FtsX-like permease family protein</fullName>
    </recommendedName>
</protein>
<evidence type="ECO:0000313" key="3">
    <source>
        <dbReference type="Proteomes" id="UP000198716"/>
    </source>
</evidence>
<evidence type="ECO:0000313" key="2">
    <source>
        <dbReference type="EMBL" id="SFE27013.1"/>
    </source>
</evidence>
<evidence type="ECO:0000256" key="1">
    <source>
        <dbReference type="SAM" id="Phobius"/>
    </source>
</evidence>
<organism evidence="2 3">
    <name type="scientific">Actinopolyspora alba</name>
    <dbReference type="NCBI Taxonomy" id="673379"/>
    <lineage>
        <taxon>Bacteria</taxon>
        <taxon>Bacillati</taxon>
        <taxon>Actinomycetota</taxon>
        <taxon>Actinomycetes</taxon>
        <taxon>Actinopolysporales</taxon>
        <taxon>Actinopolysporaceae</taxon>
        <taxon>Actinopolyspora</taxon>
        <taxon>Actinopolyspora alba group</taxon>
    </lineage>
</organism>
<keyword evidence="3" id="KW-1185">Reference proteome</keyword>
<keyword evidence="1" id="KW-1133">Transmembrane helix</keyword>
<dbReference type="Proteomes" id="UP000198716">
    <property type="component" value="Unassembled WGS sequence"/>
</dbReference>
<feature type="transmembrane region" description="Helical" evidence="1">
    <location>
        <begin position="328"/>
        <end position="347"/>
    </location>
</feature>
<dbReference type="AlphaFoldDB" id="A0A1I1Z925"/>
<feature type="transmembrane region" description="Helical" evidence="1">
    <location>
        <begin position="295"/>
        <end position="322"/>
    </location>
</feature>